<evidence type="ECO:0000313" key="3">
    <source>
        <dbReference type="Proteomes" id="UP000604481"/>
    </source>
</evidence>
<keyword evidence="3" id="KW-1185">Reference proteome</keyword>
<dbReference type="Proteomes" id="UP000604481">
    <property type="component" value="Unassembled WGS sequence"/>
</dbReference>
<feature type="chain" id="PRO_5035195315" evidence="1">
    <location>
        <begin position="25"/>
        <end position="182"/>
    </location>
</feature>
<dbReference type="AlphaFoldDB" id="A0A8J7K1Y9"/>
<dbReference type="RefSeq" id="WP_194115838.1">
    <property type="nucleotide sequence ID" value="NZ_JADFUA010000004.1"/>
</dbReference>
<accession>A0A8J7K1Y9</accession>
<protein>
    <submittedName>
        <fullName evidence="2">Uncharacterized protein</fullName>
    </submittedName>
</protein>
<proteinExistence type="predicted"/>
<evidence type="ECO:0000256" key="1">
    <source>
        <dbReference type="SAM" id="SignalP"/>
    </source>
</evidence>
<name>A0A8J7K1Y9_9NEIS</name>
<gene>
    <name evidence="2" type="ORF">INR99_08090</name>
</gene>
<reference evidence="2 3" key="1">
    <citation type="submission" date="2020-10" db="EMBL/GenBank/DDBJ databases">
        <title>The genome sequence of Chitinilyticum litopenaei 4Y14.</title>
        <authorList>
            <person name="Liu Y."/>
        </authorList>
    </citation>
    <scope>NUCLEOTIDE SEQUENCE [LARGE SCALE GENOMIC DNA]</scope>
    <source>
        <strain evidence="2 3">4Y14</strain>
    </source>
</reference>
<comment type="caution">
    <text evidence="2">The sequence shown here is derived from an EMBL/GenBank/DDBJ whole genome shotgun (WGS) entry which is preliminary data.</text>
</comment>
<sequence>MKKTLISILLATAGVLAAIPAAQAAGEVILATSVNDKMQAVVAEINKTQRSLVLQFADDTKLDIYNVATGITRFDTLNVGDKVNVKLTEGMALLLQKGTAGVRGVFEGEGYQESADGGGRVLTTRIRSDIVKVDAAKQLITVKNPENRLVSYKVADAELLSSAAAGDQVDLILRRTVTIVAE</sequence>
<dbReference type="EMBL" id="JADFUA010000004">
    <property type="protein sequence ID" value="MBE9609307.1"/>
    <property type="molecule type" value="Genomic_DNA"/>
</dbReference>
<keyword evidence="1" id="KW-0732">Signal</keyword>
<evidence type="ECO:0000313" key="2">
    <source>
        <dbReference type="EMBL" id="MBE9609307.1"/>
    </source>
</evidence>
<organism evidence="2 3">
    <name type="scientific">Chitinilyticum piscinae</name>
    <dbReference type="NCBI Taxonomy" id="2866724"/>
    <lineage>
        <taxon>Bacteria</taxon>
        <taxon>Pseudomonadati</taxon>
        <taxon>Pseudomonadota</taxon>
        <taxon>Betaproteobacteria</taxon>
        <taxon>Neisseriales</taxon>
        <taxon>Chitinibacteraceae</taxon>
        <taxon>Chitinilyticum</taxon>
    </lineage>
</organism>
<feature type="signal peptide" evidence="1">
    <location>
        <begin position="1"/>
        <end position="24"/>
    </location>
</feature>